<proteinExistence type="predicted"/>
<name>A0A4Y9QZI6_9MICO</name>
<dbReference type="RefSeq" id="WP_135120016.1">
    <property type="nucleotide sequence ID" value="NZ_SPQZ01000003.1"/>
</dbReference>
<evidence type="ECO:0000313" key="2">
    <source>
        <dbReference type="Proteomes" id="UP000298127"/>
    </source>
</evidence>
<dbReference type="Gene3D" id="1.10.10.10">
    <property type="entry name" value="Winged helix-like DNA-binding domain superfamily/Winged helix DNA-binding domain"/>
    <property type="match status" value="1"/>
</dbReference>
<sequence>MSTAEAMRAEVDDRLELMLALQYTARHGSVSVGELAHLLESAPDAAMTVVRELVRGGLVLCRISGRGSETVDLFLTSAGRERARREGEAVVRAASGLLGAFAPEERAVIEQALGLQLGEDDVRDA</sequence>
<dbReference type="InterPro" id="IPR036388">
    <property type="entry name" value="WH-like_DNA-bd_sf"/>
</dbReference>
<evidence type="ECO:0000313" key="1">
    <source>
        <dbReference type="EMBL" id="TFV98001.1"/>
    </source>
</evidence>
<dbReference type="InterPro" id="IPR036390">
    <property type="entry name" value="WH_DNA-bd_sf"/>
</dbReference>
<reference evidence="1 2" key="1">
    <citation type="journal article" date="2018" name="J. Microbiol.">
        <title>Leifsonia flava sp. nov., a novel actinobacterium isolated from the rhizosphere of Aquilegia viridiflora.</title>
        <authorList>
            <person name="Cai Y."/>
            <person name="Tao W.Z."/>
            <person name="Ma Y.J."/>
            <person name="Cheng J."/>
            <person name="Zhang M.Y."/>
            <person name="Zhang Y.X."/>
        </authorList>
    </citation>
    <scope>NUCLEOTIDE SEQUENCE [LARGE SCALE GENOMIC DNA]</scope>
    <source>
        <strain evidence="1 2">SYP-B2174</strain>
    </source>
</reference>
<dbReference type="Proteomes" id="UP000298127">
    <property type="component" value="Unassembled WGS sequence"/>
</dbReference>
<comment type="caution">
    <text evidence="1">The sequence shown here is derived from an EMBL/GenBank/DDBJ whole genome shotgun (WGS) entry which is preliminary data.</text>
</comment>
<protein>
    <recommendedName>
        <fullName evidence="3">MarR family transcriptional regulator</fullName>
    </recommendedName>
</protein>
<gene>
    <name evidence="1" type="ORF">E4M00_08085</name>
</gene>
<organism evidence="1 2">
    <name type="scientific">Orlajensenia leifsoniae</name>
    <dbReference type="NCBI Taxonomy" id="2561933"/>
    <lineage>
        <taxon>Bacteria</taxon>
        <taxon>Bacillati</taxon>
        <taxon>Actinomycetota</taxon>
        <taxon>Actinomycetes</taxon>
        <taxon>Micrococcales</taxon>
        <taxon>Microbacteriaceae</taxon>
        <taxon>Orlajensenia</taxon>
    </lineage>
</organism>
<dbReference type="EMBL" id="SPQZ01000003">
    <property type="protein sequence ID" value="TFV98001.1"/>
    <property type="molecule type" value="Genomic_DNA"/>
</dbReference>
<evidence type="ECO:0008006" key="3">
    <source>
        <dbReference type="Google" id="ProtNLM"/>
    </source>
</evidence>
<dbReference type="SUPFAM" id="SSF46785">
    <property type="entry name" value="Winged helix' DNA-binding domain"/>
    <property type="match status" value="1"/>
</dbReference>
<keyword evidence="2" id="KW-1185">Reference proteome</keyword>
<accession>A0A4Y9QZI6</accession>
<dbReference type="AlphaFoldDB" id="A0A4Y9QZI6"/>